<dbReference type="Pfam" id="PF06320">
    <property type="entry name" value="GCN5L1"/>
    <property type="match status" value="1"/>
</dbReference>
<reference evidence="6" key="2">
    <citation type="submission" date="2025-08" db="UniProtKB">
        <authorList>
            <consortium name="Ensembl"/>
        </authorList>
    </citation>
    <scope>IDENTIFICATION</scope>
</reference>
<comment type="similarity">
    <text evidence="1">Belongs to the BLOC1S1 family.</text>
</comment>
<dbReference type="RefSeq" id="XP_002122157.1">
    <property type="nucleotide sequence ID" value="XM_002122121.4"/>
</dbReference>
<evidence type="ECO:0000313" key="7">
    <source>
        <dbReference type="Proteomes" id="UP000008144"/>
    </source>
</evidence>
<dbReference type="FunCoup" id="H2XRU3">
    <property type="interactions" value="41"/>
</dbReference>
<dbReference type="InParanoid" id="H2XRU3"/>
<dbReference type="GeneTree" id="ENSGT00390000002689"/>
<dbReference type="PANTHER" id="PTHR13073:SF0">
    <property type="entry name" value="BIOGENESIS OF LYSOSOME-RELATED ORGANELLES COMPLEX 1 SUBUNIT 1"/>
    <property type="match status" value="1"/>
</dbReference>
<dbReference type="OMA" id="WMKIMEY"/>
<dbReference type="Proteomes" id="UP000008144">
    <property type="component" value="Unassembled WGS sequence"/>
</dbReference>
<dbReference type="HOGENOM" id="CLU_115602_3_0_1"/>
<evidence type="ECO:0000256" key="1">
    <source>
        <dbReference type="ARBA" id="ARBA00007133"/>
    </source>
</evidence>
<proteinExistence type="inferred from homology"/>
<evidence type="ECO:0000256" key="2">
    <source>
        <dbReference type="ARBA" id="ARBA00019577"/>
    </source>
</evidence>
<reference evidence="7" key="1">
    <citation type="journal article" date="2002" name="Science">
        <title>The draft genome of Ciona intestinalis: insights into chordate and vertebrate origins.</title>
        <authorList>
            <person name="Dehal P."/>
            <person name="Satou Y."/>
            <person name="Campbell R.K."/>
            <person name="Chapman J."/>
            <person name="Degnan B."/>
            <person name="De Tomaso A."/>
            <person name="Davidson B."/>
            <person name="Di Gregorio A."/>
            <person name="Gelpke M."/>
            <person name="Goodstein D.M."/>
            <person name="Harafuji N."/>
            <person name="Hastings K.E."/>
            <person name="Ho I."/>
            <person name="Hotta K."/>
            <person name="Huang W."/>
            <person name="Kawashima T."/>
            <person name="Lemaire P."/>
            <person name="Martinez D."/>
            <person name="Meinertzhagen I.A."/>
            <person name="Necula S."/>
            <person name="Nonaka M."/>
            <person name="Putnam N."/>
            <person name="Rash S."/>
            <person name="Saiga H."/>
            <person name="Satake M."/>
            <person name="Terry A."/>
            <person name="Yamada L."/>
            <person name="Wang H.G."/>
            <person name="Awazu S."/>
            <person name="Azumi K."/>
            <person name="Boore J."/>
            <person name="Branno M."/>
            <person name="Chin-Bow S."/>
            <person name="DeSantis R."/>
            <person name="Doyle S."/>
            <person name="Francino P."/>
            <person name="Keys D.N."/>
            <person name="Haga S."/>
            <person name="Hayashi H."/>
            <person name="Hino K."/>
            <person name="Imai K.S."/>
            <person name="Inaba K."/>
            <person name="Kano S."/>
            <person name="Kobayashi K."/>
            <person name="Kobayashi M."/>
            <person name="Lee B.I."/>
            <person name="Makabe K.W."/>
            <person name="Manohar C."/>
            <person name="Matassi G."/>
            <person name="Medina M."/>
            <person name="Mochizuki Y."/>
            <person name="Mount S."/>
            <person name="Morishita T."/>
            <person name="Miura S."/>
            <person name="Nakayama A."/>
            <person name="Nishizaka S."/>
            <person name="Nomoto H."/>
            <person name="Ohta F."/>
            <person name="Oishi K."/>
            <person name="Rigoutsos I."/>
            <person name="Sano M."/>
            <person name="Sasaki A."/>
            <person name="Sasakura Y."/>
            <person name="Shoguchi E."/>
            <person name="Shin-i T."/>
            <person name="Spagnuolo A."/>
            <person name="Stainier D."/>
            <person name="Suzuki M.M."/>
            <person name="Tassy O."/>
            <person name="Takatori N."/>
            <person name="Tokuoka M."/>
            <person name="Yagi K."/>
            <person name="Yoshizaki F."/>
            <person name="Wada S."/>
            <person name="Zhang C."/>
            <person name="Hyatt P.D."/>
            <person name="Larimer F."/>
            <person name="Detter C."/>
            <person name="Doggett N."/>
            <person name="Glavina T."/>
            <person name="Hawkins T."/>
            <person name="Richardson P."/>
            <person name="Lucas S."/>
            <person name="Kohara Y."/>
            <person name="Levine M."/>
            <person name="Satoh N."/>
            <person name="Rokhsar D.S."/>
        </authorList>
    </citation>
    <scope>NUCLEOTIDE SEQUENCE [LARGE SCALE GENOMIC DNA]</scope>
</reference>
<reference evidence="6" key="3">
    <citation type="submission" date="2025-09" db="UniProtKB">
        <authorList>
            <consortium name="Ensembl"/>
        </authorList>
    </citation>
    <scope>IDENTIFICATION</scope>
</reference>
<dbReference type="KEGG" id="cin:100183183"/>
<dbReference type="GeneID" id="100183183"/>
<dbReference type="InterPro" id="IPR009395">
    <property type="entry name" value="BLOC1S1"/>
</dbReference>
<dbReference type="GO" id="GO:0016197">
    <property type="term" value="P:endosomal transport"/>
    <property type="evidence" value="ECO:0000318"/>
    <property type="project" value="GO_Central"/>
</dbReference>
<sequence>MLSSMLKDHRVKQRHLKDAQEKRRQEAVSSLYKFNEGIMASINSRVSAAYVNQCQLDNEMKQLEVQTSRFNKLTTQWASELNSFHNALKEIGDVENWALSIESDLRLVTESLEYINNKNNSNTSKNS</sequence>
<gene>
    <name evidence="6" type="primary">LOC100183183</name>
</gene>
<dbReference type="Ensembl" id="ENSCINT00000037216.1">
    <property type="protein sequence ID" value="ENSCINP00000032377.1"/>
    <property type="gene ID" value="ENSCING00000023874.1"/>
</dbReference>
<dbReference type="STRING" id="7719.ENSCINP00000032377"/>
<accession>A0A1W2W272</accession>
<name>H2XRU3_CIOIN</name>
<protein>
    <recommendedName>
        <fullName evidence="2">Biogenesis of lysosome-related organelles complex 1 subunit 1</fullName>
    </recommendedName>
    <alternativeName>
        <fullName evidence="4">Protein acetyltransferase BLOC1S1</fullName>
    </alternativeName>
</protein>
<evidence type="ECO:0000313" key="6">
    <source>
        <dbReference type="Ensembl" id="ENSCINP00000032377.1"/>
    </source>
</evidence>
<feature type="region of interest" description="Disordered" evidence="5">
    <location>
        <begin position="1"/>
        <end position="22"/>
    </location>
</feature>
<evidence type="ECO:0000256" key="4">
    <source>
        <dbReference type="ARBA" id="ARBA00050048"/>
    </source>
</evidence>
<dbReference type="AlphaFoldDB" id="H2XRU3"/>
<dbReference type="OrthoDB" id="20018at2759"/>
<organism evidence="6 7">
    <name type="scientific">Ciona intestinalis</name>
    <name type="common">Transparent sea squirt</name>
    <name type="synonym">Ascidia intestinalis</name>
    <dbReference type="NCBI Taxonomy" id="7719"/>
    <lineage>
        <taxon>Eukaryota</taxon>
        <taxon>Metazoa</taxon>
        <taxon>Chordata</taxon>
        <taxon>Tunicata</taxon>
        <taxon>Ascidiacea</taxon>
        <taxon>Phlebobranchia</taxon>
        <taxon>Cionidae</taxon>
        <taxon>Ciona</taxon>
    </lineage>
</organism>
<accession>H2XRU3</accession>
<evidence type="ECO:0000256" key="3">
    <source>
        <dbReference type="ARBA" id="ARBA00047787"/>
    </source>
</evidence>
<comment type="catalytic activity">
    <reaction evidence="3">
        <text>L-lysyl-[protein] + acetyl-CoA = N(6)-acetyl-L-lysyl-[protein] + CoA + H(+)</text>
        <dbReference type="Rhea" id="RHEA:45948"/>
        <dbReference type="Rhea" id="RHEA-COMP:9752"/>
        <dbReference type="Rhea" id="RHEA-COMP:10731"/>
        <dbReference type="ChEBI" id="CHEBI:15378"/>
        <dbReference type="ChEBI" id="CHEBI:29969"/>
        <dbReference type="ChEBI" id="CHEBI:57287"/>
        <dbReference type="ChEBI" id="CHEBI:57288"/>
        <dbReference type="ChEBI" id="CHEBI:61930"/>
    </reaction>
    <physiologicalReaction direction="left-to-right" evidence="3">
        <dbReference type="Rhea" id="RHEA:45949"/>
    </physiologicalReaction>
</comment>
<dbReference type="GO" id="GO:0031083">
    <property type="term" value="C:BLOC-1 complex"/>
    <property type="evidence" value="ECO:0000318"/>
    <property type="project" value="GO_Central"/>
</dbReference>
<keyword evidence="7" id="KW-1185">Reference proteome</keyword>
<evidence type="ECO:0000256" key="5">
    <source>
        <dbReference type="SAM" id="MobiDB-lite"/>
    </source>
</evidence>
<dbReference type="PANTHER" id="PTHR13073">
    <property type="entry name" value="BLOC-1 COMPLEX SUBUNIT 1"/>
    <property type="match status" value="1"/>
</dbReference>